<gene>
    <name evidence="2" type="ORF">B0H16DRAFT_1549981</name>
</gene>
<comment type="caution">
    <text evidence="2">The sequence shown here is derived from an EMBL/GenBank/DDBJ whole genome shotgun (WGS) entry which is preliminary data.</text>
</comment>
<sequence length="437" mass="47833">MSTPAAGASASTSSTPPTSGQAPPPPPPPPSAAKRNYDSAIATLGEIRRPKSKRAKRNPLETKSSLEKLMSMARYFPRAVHPFMDIGLALEYGGKARWSAPTPAAPGNSVVIPASQQKEEQTYIDAFERMIAVSSECADVLREFYKDEDQWTRIISKFRETANSARHNDTTGLKHKLKYPTPIVPAIPEATSKSDRGVNHAMLRDAIIPWSLRLKIHERAPTSHDGDASSSSSPTAGTSEEEALLSDEAKRALSALLNGCKETDGVTPALTSGRFPSCFYADGTYDSNDPAIGLFRAPFLLRIGRHLWTTPSSAMDGATSLKTISNARAHGQFIVTREMIGYICCHGRNMLSTADWAVKDGAYNYQKLFNKVVKLFKKDNDPWVVDTLKWYQDGIFGQCRNASTEDRDSDNDDDDEDDDVAIINARRAERESSASSG</sequence>
<dbReference type="AlphaFoldDB" id="A0AAD7IWK4"/>
<feature type="compositionally biased region" description="Low complexity" evidence="1">
    <location>
        <begin position="1"/>
        <end position="21"/>
    </location>
</feature>
<evidence type="ECO:0000313" key="3">
    <source>
        <dbReference type="Proteomes" id="UP001215598"/>
    </source>
</evidence>
<evidence type="ECO:0000313" key="2">
    <source>
        <dbReference type="EMBL" id="KAJ7750239.1"/>
    </source>
</evidence>
<reference evidence="2" key="1">
    <citation type="submission" date="2023-03" db="EMBL/GenBank/DDBJ databases">
        <title>Massive genome expansion in bonnet fungi (Mycena s.s.) driven by repeated elements and novel gene families across ecological guilds.</title>
        <authorList>
            <consortium name="Lawrence Berkeley National Laboratory"/>
            <person name="Harder C.B."/>
            <person name="Miyauchi S."/>
            <person name="Viragh M."/>
            <person name="Kuo A."/>
            <person name="Thoen E."/>
            <person name="Andreopoulos B."/>
            <person name="Lu D."/>
            <person name="Skrede I."/>
            <person name="Drula E."/>
            <person name="Henrissat B."/>
            <person name="Morin E."/>
            <person name="Kohler A."/>
            <person name="Barry K."/>
            <person name="LaButti K."/>
            <person name="Morin E."/>
            <person name="Salamov A."/>
            <person name="Lipzen A."/>
            <person name="Mereny Z."/>
            <person name="Hegedus B."/>
            <person name="Baldrian P."/>
            <person name="Stursova M."/>
            <person name="Weitz H."/>
            <person name="Taylor A."/>
            <person name="Grigoriev I.V."/>
            <person name="Nagy L.G."/>
            <person name="Martin F."/>
            <person name="Kauserud H."/>
        </authorList>
    </citation>
    <scope>NUCLEOTIDE SEQUENCE</scope>
    <source>
        <strain evidence="2">CBHHK182m</strain>
    </source>
</reference>
<feature type="region of interest" description="Disordered" evidence="1">
    <location>
        <begin position="400"/>
        <end position="421"/>
    </location>
</feature>
<feature type="compositionally biased region" description="Acidic residues" evidence="1">
    <location>
        <begin position="407"/>
        <end position="420"/>
    </location>
</feature>
<protein>
    <submittedName>
        <fullName evidence="2">Uncharacterized protein</fullName>
    </submittedName>
</protein>
<dbReference type="InterPro" id="IPR046521">
    <property type="entry name" value="DUF6698"/>
</dbReference>
<name>A0AAD7IWK4_9AGAR</name>
<proteinExistence type="predicted"/>
<feature type="compositionally biased region" description="Pro residues" evidence="1">
    <location>
        <begin position="22"/>
        <end position="31"/>
    </location>
</feature>
<dbReference type="EMBL" id="JARKIB010000066">
    <property type="protein sequence ID" value="KAJ7750239.1"/>
    <property type="molecule type" value="Genomic_DNA"/>
</dbReference>
<dbReference type="Proteomes" id="UP001215598">
    <property type="component" value="Unassembled WGS sequence"/>
</dbReference>
<feature type="compositionally biased region" description="Low complexity" evidence="1">
    <location>
        <begin position="228"/>
        <end position="238"/>
    </location>
</feature>
<dbReference type="Pfam" id="PF20414">
    <property type="entry name" value="DUF6698"/>
    <property type="match status" value="1"/>
</dbReference>
<feature type="region of interest" description="Disordered" evidence="1">
    <location>
        <begin position="44"/>
        <end position="63"/>
    </location>
</feature>
<feature type="region of interest" description="Disordered" evidence="1">
    <location>
        <begin position="221"/>
        <end position="244"/>
    </location>
</feature>
<evidence type="ECO:0000256" key="1">
    <source>
        <dbReference type="SAM" id="MobiDB-lite"/>
    </source>
</evidence>
<feature type="region of interest" description="Disordered" evidence="1">
    <location>
        <begin position="1"/>
        <end position="38"/>
    </location>
</feature>
<accession>A0AAD7IWK4</accession>
<organism evidence="2 3">
    <name type="scientific">Mycena metata</name>
    <dbReference type="NCBI Taxonomy" id="1033252"/>
    <lineage>
        <taxon>Eukaryota</taxon>
        <taxon>Fungi</taxon>
        <taxon>Dikarya</taxon>
        <taxon>Basidiomycota</taxon>
        <taxon>Agaricomycotina</taxon>
        <taxon>Agaricomycetes</taxon>
        <taxon>Agaricomycetidae</taxon>
        <taxon>Agaricales</taxon>
        <taxon>Marasmiineae</taxon>
        <taxon>Mycenaceae</taxon>
        <taxon>Mycena</taxon>
    </lineage>
</organism>
<keyword evidence="3" id="KW-1185">Reference proteome</keyword>